<dbReference type="GO" id="GO:0003743">
    <property type="term" value="F:translation initiation factor activity"/>
    <property type="evidence" value="ECO:0007669"/>
    <property type="project" value="UniProtKB-UniRule"/>
</dbReference>
<comment type="subunit">
    <text evidence="5">Component of the eukaryotic translation initiation factor 3 (eIF-3) complex.</text>
</comment>
<proteinExistence type="inferred from homology"/>
<reference evidence="8" key="1">
    <citation type="journal article" date="2021" name="IMA Fungus">
        <title>Genomic characterization of three marine fungi, including Emericellopsis atlantica sp. nov. with signatures of a generalist lifestyle and marine biomass degradation.</title>
        <authorList>
            <person name="Hagestad O.C."/>
            <person name="Hou L."/>
            <person name="Andersen J.H."/>
            <person name="Hansen E.H."/>
            <person name="Altermark B."/>
            <person name="Li C."/>
            <person name="Kuhnert E."/>
            <person name="Cox R.J."/>
            <person name="Crous P.W."/>
            <person name="Spatafora J.W."/>
            <person name="Lail K."/>
            <person name="Amirebrahimi M."/>
            <person name="Lipzen A."/>
            <person name="Pangilinan J."/>
            <person name="Andreopoulos W."/>
            <person name="Hayes R.D."/>
            <person name="Ng V."/>
            <person name="Grigoriev I.V."/>
            <person name="Jackson S.A."/>
            <person name="Sutton T.D.S."/>
            <person name="Dobson A.D.W."/>
            <person name="Rama T."/>
        </authorList>
    </citation>
    <scope>NUCLEOTIDE SEQUENCE</scope>
    <source>
        <strain evidence="8">TRa018bII</strain>
    </source>
</reference>
<dbReference type="HAMAP" id="MF_03012">
    <property type="entry name" value="eIF3m"/>
    <property type="match status" value="1"/>
</dbReference>
<keyword evidence="2 5" id="KW-0963">Cytoplasm</keyword>
<evidence type="ECO:0000256" key="2">
    <source>
        <dbReference type="ARBA" id="ARBA00022490"/>
    </source>
</evidence>
<evidence type="ECO:0000259" key="7">
    <source>
        <dbReference type="PROSITE" id="PS50250"/>
    </source>
</evidence>
<gene>
    <name evidence="8" type="ORF">BJ875DRAFT_488702</name>
</gene>
<dbReference type="GO" id="GO:0033290">
    <property type="term" value="C:eukaryotic 48S preinitiation complex"/>
    <property type="evidence" value="ECO:0007669"/>
    <property type="project" value="UniProtKB-UniRule"/>
</dbReference>
<dbReference type="PROSITE" id="PS50250">
    <property type="entry name" value="PCI"/>
    <property type="match status" value="1"/>
</dbReference>
<dbReference type="InterPro" id="IPR027528">
    <property type="entry name" value="eIF3m"/>
</dbReference>
<feature type="region of interest" description="Disordered" evidence="6">
    <location>
        <begin position="395"/>
        <end position="419"/>
    </location>
</feature>
<dbReference type="OrthoDB" id="10267031at2759"/>
<evidence type="ECO:0000256" key="4">
    <source>
        <dbReference type="ARBA" id="ARBA00022917"/>
    </source>
</evidence>
<dbReference type="GO" id="GO:0001732">
    <property type="term" value="P:formation of cytoplasmic translation initiation complex"/>
    <property type="evidence" value="ECO:0007669"/>
    <property type="project" value="UniProtKB-UniRule"/>
</dbReference>
<comment type="similarity">
    <text evidence="1">Belongs to the CSN7/EIF3M family. CSN7 subfamily.</text>
</comment>
<name>A0A9P7Y9M0_9HELO</name>
<dbReference type="Pfam" id="PF01399">
    <property type="entry name" value="PCI"/>
    <property type="match status" value="1"/>
</dbReference>
<dbReference type="InterPro" id="IPR040750">
    <property type="entry name" value="eIF3m_C_helix"/>
</dbReference>
<keyword evidence="3 5" id="KW-0396">Initiation factor</keyword>
<comment type="similarity">
    <text evidence="5">Belongs to the eIF-3 subunit M family.</text>
</comment>
<evidence type="ECO:0000313" key="9">
    <source>
        <dbReference type="Proteomes" id="UP000824998"/>
    </source>
</evidence>
<organism evidence="8 9">
    <name type="scientific">Amylocarpus encephaloides</name>
    <dbReference type="NCBI Taxonomy" id="45428"/>
    <lineage>
        <taxon>Eukaryota</taxon>
        <taxon>Fungi</taxon>
        <taxon>Dikarya</taxon>
        <taxon>Ascomycota</taxon>
        <taxon>Pezizomycotina</taxon>
        <taxon>Leotiomycetes</taxon>
        <taxon>Helotiales</taxon>
        <taxon>Helotiales incertae sedis</taxon>
        <taxon>Amylocarpus</taxon>
    </lineage>
</organism>
<dbReference type="AlphaFoldDB" id="A0A9P7Y9M0"/>
<dbReference type="GO" id="GO:0071541">
    <property type="term" value="C:eukaryotic translation initiation factor 3 complex, eIF3m"/>
    <property type="evidence" value="ECO:0007669"/>
    <property type="project" value="UniProtKB-UniRule"/>
</dbReference>
<evidence type="ECO:0000256" key="6">
    <source>
        <dbReference type="SAM" id="MobiDB-lite"/>
    </source>
</evidence>
<comment type="function">
    <text evidence="5">Component of the eukaryotic translation initiation factor 3 (eIF-3) complex, which is involved in protein synthesis of a specialized repertoire of mRNAs and, together with other initiation factors, stimulates binding of mRNA and methionyl-tRNAi to the 40S ribosome. The eIF-3 complex specifically targets and initiates translation of a subset of mRNAs involved in cell proliferation.</text>
</comment>
<dbReference type="GO" id="GO:0016282">
    <property type="term" value="C:eukaryotic 43S preinitiation complex"/>
    <property type="evidence" value="ECO:0007669"/>
    <property type="project" value="UniProtKB-UniRule"/>
</dbReference>
<dbReference type="InterPro" id="IPR000717">
    <property type="entry name" value="PCI_dom"/>
</dbReference>
<dbReference type="SMART" id="SM00088">
    <property type="entry name" value="PINT"/>
    <property type="match status" value="1"/>
</dbReference>
<feature type="domain" description="PCI" evidence="7">
    <location>
        <begin position="176"/>
        <end position="344"/>
    </location>
</feature>
<evidence type="ECO:0000313" key="8">
    <source>
        <dbReference type="EMBL" id="KAG9229675.1"/>
    </source>
</evidence>
<evidence type="ECO:0000256" key="5">
    <source>
        <dbReference type="HAMAP-Rule" id="MF_03012"/>
    </source>
</evidence>
<comment type="subcellular location">
    <subcellularLocation>
        <location evidence="5">Cytoplasm</location>
    </subcellularLocation>
</comment>
<dbReference type="PANTHER" id="PTHR15350">
    <property type="entry name" value="COP9 SIGNALOSOME COMPLEX SUBUNIT 7/DENDRITIC CELL PROTEIN GA17"/>
    <property type="match status" value="1"/>
</dbReference>
<comment type="caution">
    <text evidence="8">The sequence shown here is derived from an EMBL/GenBank/DDBJ whole genome shotgun (WGS) entry which is preliminary data.</text>
</comment>
<dbReference type="Pfam" id="PF18005">
    <property type="entry name" value="eIF3m_C_helix"/>
    <property type="match status" value="1"/>
</dbReference>
<keyword evidence="9" id="KW-1185">Reference proteome</keyword>
<sequence>MQYCFVEGSFPDLARELAEYLHITPEVEPLLEANTKDEALKKLVIASAGLNSYPEKEFTAAYNLLVYLVMQSPNSNMFLQKMCDNISKPITSAPYNGPGLALNVLTTIFNLIPTDSEARFHIFLAILNLVKVTGSFETLRPQLKKLDQWIDEWESDEEDQRKIFSQLAEIAEDAGEEEASYQFILKSLCTFPSSEVSSKEAQDLSLRALRAALQSPTHFDFHDLTSLPTVQALSDSHTEYSELLEIFSEKELEDYNDFRDENEDWLEKQSLNNSTLHRKMRLLTLASVAASTNSKELEYKRIAKALQVPVEDVEMWVIDVIRAKLVEGKMSQQKQVFLVHRTTYRVFGEKQWRELATRLDQWRTSLRAVKEVISRERQQAEAQKEREMHEIERKVAGATGMGAGRRIGGRDNMVEMGTD</sequence>
<dbReference type="InterPro" id="IPR045237">
    <property type="entry name" value="COPS7/eIF3m"/>
</dbReference>
<dbReference type="PANTHER" id="PTHR15350:SF2">
    <property type="entry name" value="EUKARYOTIC TRANSLATION INITIATION FACTOR 3 SUBUNIT M"/>
    <property type="match status" value="1"/>
</dbReference>
<accession>A0A9P7Y9M0</accession>
<dbReference type="EMBL" id="MU251741">
    <property type="protein sequence ID" value="KAG9229675.1"/>
    <property type="molecule type" value="Genomic_DNA"/>
</dbReference>
<keyword evidence="4 5" id="KW-0648">Protein biosynthesis</keyword>
<evidence type="ECO:0000256" key="1">
    <source>
        <dbReference type="ARBA" id="ARBA00008482"/>
    </source>
</evidence>
<protein>
    <recommendedName>
        <fullName evidence="5">Eukaryotic translation initiation factor 3 subunit M</fullName>
        <shortName evidence="5">eIF3m</shortName>
    </recommendedName>
</protein>
<evidence type="ECO:0000256" key="3">
    <source>
        <dbReference type="ARBA" id="ARBA00022540"/>
    </source>
</evidence>
<dbReference type="Proteomes" id="UP000824998">
    <property type="component" value="Unassembled WGS sequence"/>
</dbReference>